<accession>A0A520MH57</accession>
<evidence type="ECO:0000313" key="5">
    <source>
        <dbReference type="Proteomes" id="UP000315889"/>
    </source>
</evidence>
<dbReference type="AlphaFoldDB" id="A0A520MH57"/>
<sequence>MDAIRVEKISFAGQQKYQESVFPLVYVGQSVEGMMSVTDWIESHRKQLEEELATHGAILFRDLGVSDDKEFDRFIRAFDFPSFTYEESLSNAVRHNRTDLVFTANEAPPSVSIFLHHEMAQTPIYPSKLFFFCEQAPESGGATPICRSDILLEHLNREIPRFVEVCEAKGIRYSQTMPAENDLASGQGRSWRSTLSAETIEEAETKLSRLDYQWEWREDGALNVTTPVLPAIRKAKDGRKVFFNQLIAAFRGWQDARNVGEKSICFGDYSTISNDDMAVVIRLSDLLTFDIPWQTGDVVLVDNFLAMHGRRPFQGQRRVLASLVA</sequence>
<dbReference type="InterPro" id="IPR050411">
    <property type="entry name" value="AlphaKG_dependent_hydroxylases"/>
</dbReference>
<dbReference type="Pfam" id="PF02668">
    <property type="entry name" value="TauD"/>
    <property type="match status" value="1"/>
</dbReference>
<comment type="cofactor">
    <cofactor evidence="1">
        <name>Fe(2+)</name>
        <dbReference type="ChEBI" id="CHEBI:29033"/>
    </cofactor>
</comment>
<evidence type="ECO:0000313" key="4">
    <source>
        <dbReference type="EMBL" id="RZO20549.1"/>
    </source>
</evidence>
<dbReference type="PANTHER" id="PTHR10696:SF21">
    <property type="entry name" value="TAUD_TFDA-LIKE DOMAIN-CONTAINING PROTEIN"/>
    <property type="match status" value="1"/>
</dbReference>
<dbReference type="Proteomes" id="UP000315889">
    <property type="component" value="Unassembled WGS sequence"/>
</dbReference>
<feature type="domain" description="TauD/TfdA-like" evidence="3">
    <location>
        <begin position="35"/>
        <end position="320"/>
    </location>
</feature>
<comment type="caution">
    <text evidence="4">The sequence shown here is derived from an EMBL/GenBank/DDBJ whole genome shotgun (WGS) entry which is preliminary data.</text>
</comment>
<proteinExistence type="predicted"/>
<dbReference type="PANTHER" id="PTHR10696">
    <property type="entry name" value="GAMMA-BUTYROBETAINE HYDROXYLASE-RELATED"/>
    <property type="match status" value="1"/>
</dbReference>
<evidence type="ECO:0000256" key="1">
    <source>
        <dbReference type="ARBA" id="ARBA00001954"/>
    </source>
</evidence>
<dbReference type="SUPFAM" id="SSF51197">
    <property type="entry name" value="Clavaminate synthase-like"/>
    <property type="match status" value="1"/>
</dbReference>
<dbReference type="InterPro" id="IPR003819">
    <property type="entry name" value="TauD/TfdA-like"/>
</dbReference>
<evidence type="ECO:0000259" key="3">
    <source>
        <dbReference type="Pfam" id="PF02668"/>
    </source>
</evidence>
<dbReference type="Gene3D" id="3.60.130.10">
    <property type="entry name" value="Clavaminate synthase-like"/>
    <property type="match status" value="1"/>
</dbReference>
<keyword evidence="2" id="KW-0560">Oxidoreductase</keyword>
<protein>
    <submittedName>
        <fullName evidence="4">SyrP protein</fullName>
    </submittedName>
</protein>
<dbReference type="EMBL" id="SHBP01000004">
    <property type="protein sequence ID" value="RZO20549.1"/>
    <property type="molecule type" value="Genomic_DNA"/>
</dbReference>
<dbReference type="InterPro" id="IPR042098">
    <property type="entry name" value="TauD-like_sf"/>
</dbReference>
<name>A0A520MH57_9GAMM</name>
<organism evidence="4 5">
    <name type="scientific">SAR92 clade bacterium</name>
    <dbReference type="NCBI Taxonomy" id="2315479"/>
    <lineage>
        <taxon>Bacteria</taxon>
        <taxon>Pseudomonadati</taxon>
        <taxon>Pseudomonadota</taxon>
        <taxon>Gammaproteobacteria</taxon>
        <taxon>Cellvibrionales</taxon>
        <taxon>Porticoccaceae</taxon>
        <taxon>SAR92 clade</taxon>
    </lineage>
</organism>
<gene>
    <name evidence="4" type="ORF">EVB03_03860</name>
</gene>
<reference evidence="4 5" key="1">
    <citation type="submission" date="2019-02" db="EMBL/GenBank/DDBJ databases">
        <title>Prokaryotic population dynamics and viral predation in marine succession experiment using metagenomics: the confinement effect.</title>
        <authorList>
            <person name="Haro-Moreno J.M."/>
            <person name="Rodriguez-Valera F."/>
            <person name="Lopez-Perez M."/>
        </authorList>
    </citation>
    <scope>NUCLEOTIDE SEQUENCE [LARGE SCALE GENOMIC DNA]</scope>
    <source>
        <strain evidence="4">MED-G170</strain>
    </source>
</reference>
<evidence type="ECO:0000256" key="2">
    <source>
        <dbReference type="ARBA" id="ARBA00023002"/>
    </source>
</evidence>
<dbReference type="GO" id="GO:0016706">
    <property type="term" value="F:2-oxoglutarate-dependent dioxygenase activity"/>
    <property type="evidence" value="ECO:0007669"/>
    <property type="project" value="UniProtKB-ARBA"/>
</dbReference>